<evidence type="ECO:0000256" key="1">
    <source>
        <dbReference type="SAM" id="MobiDB-lite"/>
    </source>
</evidence>
<accession>A0A3D9UGA3</accession>
<name>A0A3D9UGA3_9GAMM</name>
<evidence type="ECO:0000313" key="2">
    <source>
        <dbReference type="EMBL" id="REF28297.1"/>
    </source>
</evidence>
<dbReference type="EMBL" id="QTUB01000001">
    <property type="protein sequence ID" value="REF28297.1"/>
    <property type="molecule type" value="Genomic_DNA"/>
</dbReference>
<proteinExistence type="predicted"/>
<keyword evidence="3" id="KW-1185">Reference proteome</keyword>
<comment type="caution">
    <text evidence="2">The sequence shown here is derived from an EMBL/GenBank/DDBJ whole genome shotgun (WGS) entry which is preliminary data.</text>
</comment>
<evidence type="ECO:0000313" key="3">
    <source>
        <dbReference type="Proteomes" id="UP000256294"/>
    </source>
</evidence>
<protein>
    <submittedName>
        <fullName evidence="2">Uncharacterized protein</fullName>
    </submittedName>
</protein>
<feature type="region of interest" description="Disordered" evidence="1">
    <location>
        <begin position="619"/>
        <end position="641"/>
    </location>
</feature>
<gene>
    <name evidence="2" type="ORF">BDD26_3182</name>
</gene>
<dbReference type="AlphaFoldDB" id="A0A3D9UGA3"/>
<sequence>MNNQDALFHKVKDGIHFDTLLEQAHQVVEQQAGKQWSDTAEHDPGITFLEGLSYGVSDLAYRHTLPLADLLTPAPDNQIQQDGIFPAEFGPHKTLTCGPITTDDYRRALLDLHSSDWAGETTLQNKEDFLFRNVQLIREPENLGYTYWYNPDTREYSFQKGDSENVKEFVLRGNYWLYLEPSRYTEKNKATATQQLKDFLTDNRNIGESVSQIIWSQPVDFPLLLDIELGDDVQDVAGIFAAVYSTAEQYLMPEAQRYRTETLQDAGMYNDEIFEGPQLQHGWIPELPTARDYTQRIILNLSRLVNKLLEIKGIQNVNRLQLDKSVDTNLIESVTGDAWSWSIKEGYYPRLWGQDPLHQLAQHDGPLRVIAKGGISVTVSEQQIRGSLPNPSLIQNTPVVLAYGRHRDVGRYYPVSDTLPACYELQQPLSEIENEHAQRLLSLHQFMLPFEQLLACGCQQIAMLPKLLAFQREGYEVWGDQWPFKPGSVNDEAHQDYATELKEQLKKIALDSDHELDIVNYLLGYFGTERAPNTFITPIDDFRAVQQGYLAQQPTLTYHRANIRIDQVSSLQKRIAARIGLGGELFKPESELVLSQLPFYLVEHRALLPIKPNSQFDTKQKPDCVYKEEKEEEKEEESQTKPPYLVIKQDSINGKLRQGQVINLILCEGEQGNTQFTVRGQMIVKAEEDRFWLDVGNSTQLEYNLERIMTAAKAKKLFWQNSVVWMEDMNYRLAYDSDQSQNGKPLPDNQRRLTRTAQTPFPSLIAVGNEITLTKHLGIVGVTQEYPDDSEKLYAKVVSFDRIKGTLIIENQDSSTLTFPAPEEAWRYSWYFSGEEYGKTDRFSFVISVVVNSKLINDKPGVDPYKLEEWVKETIFTEFPAHISMIIHWMDPEAFLNFGMTYQRWQNNGAPLGDSAYSILESLTLGTLPSALKGIGTMRIATPHQREEVVGENNDEWNTKKIIQNELFYVPKENE</sequence>
<feature type="compositionally biased region" description="Basic and acidic residues" evidence="1">
    <location>
        <begin position="619"/>
        <end position="629"/>
    </location>
</feature>
<dbReference type="RefSeq" id="WP_115827062.1">
    <property type="nucleotide sequence ID" value="NZ_QTUB01000001.1"/>
</dbReference>
<organism evidence="2 3">
    <name type="scientific">Xenorhabdus cabanillasii</name>
    <dbReference type="NCBI Taxonomy" id="351673"/>
    <lineage>
        <taxon>Bacteria</taxon>
        <taxon>Pseudomonadati</taxon>
        <taxon>Pseudomonadota</taxon>
        <taxon>Gammaproteobacteria</taxon>
        <taxon>Enterobacterales</taxon>
        <taxon>Morganellaceae</taxon>
        <taxon>Xenorhabdus</taxon>
    </lineage>
</organism>
<dbReference type="Proteomes" id="UP000256294">
    <property type="component" value="Unassembled WGS sequence"/>
</dbReference>
<reference evidence="2 3" key="1">
    <citation type="submission" date="2018-08" db="EMBL/GenBank/DDBJ databases">
        <title>Genomic Encyclopedia of Archaeal and Bacterial Type Strains, Phase II (KMG-II): from individual species to whole genera.</title>
        <authorList>
            <person name="Goeker M."/>
        </authorList>
    </citation>
    <scope>NUCLEOTIDE SEQUENCE [LARGE SCALE GENOMIC DNA]</scope>
    <source>
        <strain evidence="2 3">DSM 17905</strain>
    </source>
</reference>